<proteinExistence type="predicted"/>
<reference evidence="2" key="2">
    <citation type="submission" date="2010-05" db="EMBL/GenBank/DDBJ databases">
        <authorList>
            <person name="Almeida L.G."/>
            <person name="Nicolas M.F."/>
            <person name="Souza R.C."/>
            <person name="Vasconcelos A.T.R."/>
        </authorList>
    </citation>
    <scope>NUCLEOTIDE SEQUENCE</scope>
</reference>
<dbReference type="eggNOG" id="ENOG502S3QY">
    <property type="taxonomic scope" value="Eukaryota"/>
</dbReference>
<gene>
    <name evidence="2" type="ORF">AND_009835</name>
</gene>
<feature type="compositionally biased region" description="Low complexity" evidence="1">
    <location>
        <begin position="302"/>
        <end position="326"/>
    </location>
</feature>
<protein>
    <submittedName>
        <fullName evidence="2">Uncharacterized protein</fullName>
    </submittedName>
</protein>
<evidence type="ECO:0000256" key="1">
    <source>
        <dbReference type="SAM" id="MobiDB-lite"/>
    </source>
</evidence>
<accession>W5J709</accession>
<sequence>MVYESDFYTTRRVGSTYTRPTISSYTVTVRALHLASNSPSPNRKRRKAVPQCERTNPTFRPLAFPFSPPSWVTDGSETGARIVSALRLAKAKERNPRTAGALLLSSTNQPVVTMLPFPSIVLVLVLTFNVPLVKVVVAFVSCVTFVRKTASQCFVGLIKDESKRRGVDWEKVPFVPRPSLIPDPITAFGKRQPRQQGRVSILEAINREGIEPDPRILARPIDDYRSPRDLNRDRIANELHRREYNRATGHTTDADSIDTLLRRVHGTAPVKDGRRHTPRYTTIETSTPRESYTYSKTYKTVSESSNSSDPYSRPSTSSSSYSSTTERNSRGGPGGYSYSTERTSTTGSGPGGYSYSSTTSGRLPHGTSYRHYSYRV</sequence>
<feature type="region of interest" description="Disordered" evidence="1">
    <location>
        <begin position="265"/>
        <end position="376"/>
    </location>
</feature>
<comment type="caution">
    <text evidence="2">The sequence shown here is derived from an EMBL/GenBank/DDBJ whole genome shotgun (WGS) entry which is preliminary data.</text>
</comment>
<feature type="compositionally biased region" description="Low complexity" evidence="1">
    <location>
        <begin position="336"/>
        <end position="361"/>
    </location>
</feature>
<name>W5J709_ANODA</name>
<organism evidence="2">
    <name type="scientific">Anopheles darlingi</name>
    <name type="common">Mosquito</name>
    <dbReference type="NCBI Taxonomy" id="43151"/>
    <lineage>
        <taxon>Eukaryota</taxon>
        <taxon>Metazoa</taxon>
        <taxon>Ecdysozoa</taxon>
        <taxon>Arthropoda</taxon>
        <taxon>Hexapoda</taxon>
        <taxon>Insecta</taxon>
        <taxon>Pterygota</taxon>
        <taxon>Neoptera</taxon>
        <taxon>Endopterygota</taxon>
        <taxon>Diptera</taxon>
        <taxon>Nematocera</taxon>
        <taxon>Culicoidea</taxon>
        <taxon>Culicidae</taxon>
        <taxon>Anophelinae</taxon>
        <taxon>Anopheles</taxon>
    </lineage>
</organism>
<dbReference type="HOGENOM" id="CLU_736134_0_0_1"/>
<feature type="compositionally biased region" description="Polar residues" evidence="1">
    <location>
        <begin position="279"/>
        <end position="301"/>
    </location>
</feature>
<reference evidence="2" key="1">
    <citation type="journal article" date="2010" name="BMC Genomics">
        <title>Combination of measures distinguishes pre-miRNAs from other stem-loops in the genome of the newly sequenced Anopheles darlingi.</title>
        <authorList>
            <person name="Mendes N.D."/>
            <person name="Freitas A.T."/>
            <person name="Vasconcelos A.T."/>
            <person name="Sagot M.F."/>
        </authorList>
    </citation>
    <scope>NUCLEOTIDE SEQUENCE</scope>
</reference>
<dbReference type="AlphaFoldDB" id="W5J709"/>
<evidence type="ECO:0000313" key="2">
    <source>
        <dbReference type="EMBL" id="ETN58569.1"/>
    </source>
</evidence>
<dbReference type="InParanoid" id="W5J709"/>
<dbReference type="EMBL" id="ADMH02002130">
    <property type="protein sequence ID" value="ETN58569.1"/>
    <property type="molecule type" value="Genomic_DNA"/>
</dbReference>
<reference evidence="2" key="3">
    <citation type="journal article" date="2013" name="Nucleic Acids Res.">
        <title>The genome of Anopheles darlingi, the main neotropical malaria vector.</title>
        <authorList>
            <person name="Marinotti O."/>
            <person name="Cerqueira G.C."/>
            <person name="de Almeida L.G."/>
            <person name="Ferro M.I."/>
            <person name="Loreto E.L."/>
            <person name="Zaha A."/>
            <person name="Teixeira S.M."/>
            <person name="Wespiser A.R."/>
            <person name="Almeida E Silva A."/>
            <person name="Schlindwein A.D."/>
            <person name="Pacheco A.C."/>
            <person name="Silva A.L."/>
            <person name="Graveley B.R."/>
            <person name="Walenz B.P."/>
            <person name="Lima Bde A."/>
            <person name="Ribeiro C.A."/>
            <person name="Nunes-Silva C.G."/>
            <person name="de Carvalho C.R."/>
            <person name="Soares C.M."/>
            <person name="de Menezes C.B."/>
            <person name="Matiolli C."/>
            <person name="Caffrey D."/>
            <person name="Araujo D.A."/>
            <person name="de Oliveira D.M."/>
            <person name="Golenbock D."/>
            <person name="Grisard E.C."/>
            <person name="Fantinatti-Garboggini F."/>
            <person name="de Carvalho F.M."/>
            <person name="Barcellos F.G."/>
            <person name="Prosdocimi F."/>
            <person name="May G."/>
            <person name="Azevedo Junior G.M."/>
            <person name="Guimaraes G.M."/>
            <person name="Goldman G.H."/>
            <person name="Padilha I.Q."/>
            <person name="Batista Jda S."/>
            <person name="Ferro J.A."/>
            <person name="Ribeiro J.M."/>
            <person name="Fietto J.L."/>
            <person name="Dabbas K.M."/>
            <person name="Cerdeira L."/>
            <person name="Agnez-Lima L.F."/>
            <person name="Brocchi M."/>
            <person name="de Carvalho M.O."/>
            <person name="Teixeira Mde M."/>
            <person name="Diniz Maia Mde M."/>
            <person name="Goldman M.H."/>
            <person name="Cruz Schneider M.P."/>
            <person name="Felipe M.S."/>
            <person name="Hungria M."/>
            <person name="Nicolas M.F."/>
            <person name="Pereira M."/>
            <person name="Montes M.A."/>
            <person name="Cantao M.E."/>
            <person name="Vincentz M."/>
            <person name="Rafael M.S."/>
            <person name="Silverman N."/>
            <person name="Stoco P.H."/>
            <person name="Souza R.C."/>
            <person name="Vicentini R."/>
            <person name="Gazzinelli R.T."/>
            <person name="Neves Rde O."/>
            <person name="Silva R."/>
            <person name="Astolfi-Filho S."/>
            <person name="Maciel T.E."/>
            <person name="Urmenyi T.P."/>
            <person name="Tadei W.P."/>
            <person name="Camargo E.P."/>
            <person name="de Vasconcelos A.T."/>
        </authorList>
    </citation>
    <scope>NUCLEOTIDE SEQUENCE</scope>
</reference>